<feature type="compositionally biased region" description="Basic and acidic residues" evidence="1">
    <location>
        <begin position="20"/>
        <end position="29"/>
    </location>
</feature>
<comment type="caution">
    <text evidence="2">The sequence shown here is derived from an EMBL/GenBank/DDBJ whole genome shotgun (WGS) entry which is preliminary data.</text>
</comment>
<dbReference type="Proteomes" id="UP000314294">
    <property type="component" value="Unassembled WGS sequence"/>
</dbReference>
<feature type="region of interest" description="Disordered" evidence="1">
    <location>
        <begin position="82"/>
        <end position="105"/>
    </location>
</feature>
<accession>A0A4Z2EEM5</accession>
<evidence type="ECO:0000313" key="3">
    <source>
        <dbReference type="Proteomes" id="UP000314294"/>
    </source>
</evidence>
<gene>
    <name evidence="2" type="ORF">EYF80_062530</name>
</gene>
<dbReference type="AlphaFoldDB" id="A0A4Z2EEM5"/>
<feature type="compositionally biased region" description="Polar residues" evidence="1">
    <location>
        <begin position="30"/>
        <end position="44"/>
    </location>
</feature>
<feature type="region of interest" description="Disordered" evidence="1">
    <location>
        <begin position="16"/>
        <end position="60"/>
    </location>
</feature>
<keyword evidence="3" id="KW-1185">Reference proteome</keyword>
<evidence type="ECO:0000313" key="2">
    <source>
        <dbReference type="EMBL" id="TNN27326.1"/>
    </source>
</evidence>
<evidence type="ECO:0000256" key="1">
    <source>
        <dbReference type="SAM" id="MobiDB-lite"/>
    </source>
</evidence>
<protein>
    <submittedName>
        <fullName evidence="2">Uncharacterized protein</fullName>
    </submittedName>
</protein>
<sequence length="105" mass="11679">MWSRRHNVQTALGCVSARPWSEETERSKNETLLSPRQQASNISSEKQHQDASALKSQAYETPIGQLPPSFILDCRSAGLKLELEQGGPQGARPEPSLRNHRSKIS</sequence>
<organism evidence="2 3">
    <name type="scientific">Liparis tanakae</name>
    <name type="common">Tanaka's snailfish</name>
    <dbReference type="NCBI Taxonomy" id="230148"/>
    <lineage>
        <taxon>Eukaryota</taxon>
        <taxon>Metazoa</taxon>
        <taxon>Chordata</taxon>
        <taxon>Craniata</taxon>
        <taxon>Vertebrata</taxon>
        <taxon>Euteleostomi</taxon>
        <taxon>Actinopterygii</taxon>
        <taxon>Neopterygii</taxon>
        <taxon>Teleostei</taxon>
        <taxon>Neoteleostei</taxon>
        <taxon>Acanthomorphata</taxon>
        <taxon>Eupercaria</taxon>
        <taxon>Perciformes</taxon>
        <taxon>Cottioidei</taxon>
        <taxon>Cottales</taxon>
        <taxon>Liparidae</taxon>
        <taxon>Liparis</taxon>
    </lineage>
</organism>
<proteinExistence type="predicted"/>
<dbReference type="EMBL" id="SRLO01008465">
    <property type="protein sequence ID" value="TNN27326.1"/>
    <property type="molecule type" value="Genomic_DNA"/>
</dbReference>
<reference evidence="2 3" key="1">
    <citation type="submission" date="2019-03" db="EMBL/GenBank/DDBJ databases">
        <title>First draft genome of Liparis tanakae, snailfish: a comprehensive survey of snailfish specific genes.</title>
        <authorList>
            <person name="Kim W."/>
            <person name="Song I."/>
            <person name="Jeong J.-H."/>
            <person name="Kim D."/>
            <person name="Kim S."/>
            <person name="Ryu S."/>
            <person name="Song J.Y."/>
            <person name="Lee S.K."/>
        </authorList>
    </citation>
    <scope>NUCLEOTIDE SEQUENCE [LARGE SCALE GENOMIC DNA]</scope>
    <source>
        <tissue evidence="2">Muscle</tissue>
    </source>
</reference>
<name>A0A4Z2EEM5_9TELE</name>